<proteinExistence type="predicted"/>
<dbReference type="EMBL" id="MN739520">
    <property type="protein sequence ID" value="QHT10334.1"/>
    <property type="molecule type" value="Genomic_DNA"/>
</dbReference>
<accession>A0A6C0D2M6</accession>
<organism evidence="1">
    <name type="scientific">viral metagenome</name>
    <dbReference type="NCBI Taxonomy" id="1070528"/>
    <lineage>
        <taxon>unclassified sequences</taxon>
        <taxon>metagenomes</taxon>
        <taxon>organismal metagenomes</taxon>
    </lineage>
</organism>
<dbReference type="AlphaFoldDB" id="A0A6C0D2M6"/>
<protein>
    <submittedName>
        <fullName evidence="1">Uncharacterized protein</fullName>
    </submittedName>
</protein>
<sequence>MTNQDMPVFIYKEKEIHLTNKQCLGLELILNLSDEYRQFIKLGDKLYNSFIEREEYHKVTIDEFNWLKDNIRFII</sequence>
<reference evidence="1" key="1">
    <citation type="journal article" date="2020" name="Nature">
        <title>Giant virus diversity and host interactions through global metagenomics.</title>
        <authorList>
            <person name="Schulz F."/>
            <person name="Roux S."/>
            <person name="Paez-Espino D."/>
            <person name="Jungbluth S."/>
            <person name="Walsh D.A."/>
            <person name="Denef V.J."/>
            <person name="McMahon K.D."/>
            <person name="Konstantinidis K.T."/>
            <person name="Eloe-Fadrosh E.A."/>
            <person name="Kyrpides N.C."/>
            <person name="Woyke T."/>
        </authorList>
    </citation>
    <scope>NUCLEOTIDE SEQUENCE</scope>
    <source>
        <strain evidence="1">GVMAG-M-3300023174-107</strain>
    </source>
</reference>
<name>A0A6C0D2M6_9ZZZZ</name>
<evidence type="ECO:0000313" key="1">
    <source>
        <dbReference type="EMBL" id="QHT10334.1"/>
    </source>
</evidence>